<comment type="caution">
    <text evidence="1">The sequence shown here is derived from an EMBL/GenBank/DDBJ whole genome shotgun (WGS) entry which is preliminary data.</text>
</comment>
<evidence type="ECO:0000313" key="2">
    <source>
        <dbReference type="Proteomes" id="UP001607302"/>
    </source>
</evidence>
<sequence length="323" mass="37120">MHSESRSFLEANSKCWWNAALVDATRQLRYKGHVSPGVLMVGGPPCALEVLRAAWARNVLRPPADHAITCLARRSFGSATAAQQQQQQQSAVFKSSRLAYRRKPLLTHITSIKDAYALTISSHTELILMHTYVSNYVVVAWQNSTKSLILYFQIQPRNLSSNAKEVILVGWLSTLHKNYEHDKRYLELSFPSKTLELFRILSLEIIPSTKKKRYRRVVGLKKHVITYPVSIGTFDGKIPRVIHQNETIKPFNYLKLESDKNNRENNPTDLVEFVEKSYIKFHGWLDAQIFSKDELTSHQKITRIDNISFDKPCDAIENVWPNL</sequence>
<name>A0ABD2B831_VESSQ</name>
<dbReference type="InterPro" id="IPR040126">
    <property type="entry name" value="STOX1/2"/>
</dbReference>
<proteinExistence type="predicted"/>
<reference evidence="1 2" key="1">
    <citation type="journal article" date="2024" name="Ann. Entomol. Soc. Am.">
        <title>Genomic analyses of the southern and eastern yellowjacket wasps (Hymenoptera: Vespidae) reveal evolutionary signatures of social life.</title>
        <authorList>
            <person name="Catto M.A."/>
            <person name="Caine P.B."/>
            <person name="Orr S.E."/>
            <person name="Hunt B.G."/>
            <person name="Goodisman M.A.D."/>
        </authorList>
    </citation>
    <scope>NUCLEOTIDE SEQUENCE [LARGE SCALE GENOMIC DNA]</scope>
    <source>
        <strain evidence="1">233</strain>
        <tissue evidence="1">Head and thorax</tissue>
    </source>
</reference>
<accession>A0ABD2B831</accession>
<dbReference type="EMBL" id="JAUDFV010000132">
    <property type="protein sequence ID" value="KAL2728892.1"/>
    <property type="molecule type" value="Genomic_DNA"/>
</dbReference>
<protein>
    <submittedName>
        <fullName evidence="1">Storkhead-box protein 2 isoform X1</fullName>
    </submittedName>
</protein>
<organism evidence="1 2">
    <name type="scientific">Vespula squamosa</name>
    <name type="common">Southern yellow jacket</name>
    <name type="synonym">Wasp</name>
    <dbReference type="NCBI Taxonomy" id="30214"/>
    <lineage>
        <taxon>Eukaryota</taxon>
        <taxon>Metazoa</taxon>
        <taxon>Ecdysozoa</taxon>
        <taxon>Arthropoda</taxon>
        <taxon>Hexapoda</taxon>
        <taxon>Insecta</taxon>
        <taxon>Pterygota</taxon>
        <taxon>Neoptera</taxon>
        <taxon>Endopterygota</taxon>
        <taxon>Hymenoptera</taxon>
        <taxon>Apocrita</taxon>
        <taxon>Aculeata</taxon>
        <taxon>Vespoidea</taxon>
        <taxon>Vespidae</taxon>
        <taxon>Vespinae</taxon>
        <taxon>Vespula</taxon>
    </lineage>
</organism>
<gene>
    <name evidence="1" type="ORF">V1478_006524</name>
</gene>
<evidence type="ECO:0000313" key="1">
    <source>
        <dbReference type="EMBL" id="KAL2728892.1"/>
    </source>
</evidence>
<dbReference type="PANTHER" id="PTHR22437:SF0">
    <property type="entry name" value="FI21431P1"/>
    <property type="match status" value="1"/>
</dbReference>
<dbReference type="Proteomes" id="UP001607302">
    <property type="component" value="Unassembled WGS sequence"/>
</dbReference>
<keyword evidence="2" id="KW-1185">Reference proteome</keyword>
<dbReference type="AlphaFoldDB" id="A0ABD2B831"/>
<dbReference type="PANTHER" id="PTHR22437">
    <property type="entry name" value="WINGED HELIX DOMAIN-CONTAINING PROTEIN"/>
    <property type="match status" value="1"/>
</dbReference>